<gene>
    <name evidence="1" type="ORF">GCM10011332_03040</name>
</gene>
<dbReference type="Proteomes" id="UP000632498">
    <property type="component" value="Unassembled WGS sequence"/>
</dbReference>
<reference evidence="1" key="1">
    <citation type="journal article" date="2014" name="Int. J. Syst. Evol. Microbiol.">
        <title>Complete genome sequence of Corynebacterium casei LMG S-19264T (=DSM 44701T), isolated from a smear-ripened cheese.</title>
        <authorList>
            <consortium name="US DOE Joint Genome Institute (JGI-PGF)"/>
            <person name="Walter F."/>
            <person name="Albersmeier A."/>
            <person name="Kalinowski J."/>
            <person name="Ruckert C."/>
        </authorList>
    </citation>
    <scope>NUCLEOTIDE SEQUENCE</scope>
    <source>
        <strain evidence="1">CGMCC 1.15254</strain>
    </source>
</reference>
<dbReference type="AlphaFoldDB" id="A0A917BQM8"/>
<accession>A0A917BQM8</accession>
<evidence type="ECO:0000313" key="1">
    <source>
        <dbReference type="EMBL" id="GGF53124.1"/>
    </source>
</evidence>
<evidence type="ECO:0000313" key="2">
    <source>
        <dbReference type="Proteomes" id="UP000632498"/>
    </source>
</evidence>
<keyword evidence="2" id="KW-1185">Reference proteome</keyword>
<protein>
    <submittedName>
        <fullName evidence="1">Uncharacterized protein</fullName>
    </submittedName>
</protein>
<organism evidence="1 2">
    <name type="scientific">Terasakiella brassicae</name>
    <dbReference type="NCBI Taxonomy" id="1634917"/>
    <lineage>
        <taxon>Bacteria</taxon>
        <taxon>Pseudomonadati</taxon>
        <taxon>Pseudomonadota</taxon>
        <taxon>Alphaproteobacteria</taxon>
        <taxon>Rhodospirillales</taxon>
        <taxon>Terasakiellaceae</taxon>
        <taxon>Terasakiella</taxon>
    </lineage>
</organism>
<dbReference type="EMBL" id="BMHV01000002">
    <property type="protein sequence ID" value="GGF53124.1"/>
    <property type="molecule type" value="Genomic_DNA"/>
</dbReference>
<proteinExistence type="predicted"/>
<comment type="caution">
    <text evidence="1">The sequence shown here is derived from an EMBL/GenBank/DDBJ whole genome shotgun (WGS) entry which is preliminary data.</text>
</comment>
<name>A0A917BQM8_9PROT</name>
<dbReference type="RefSeq" id="WP_188660490.1">
    <property type="nucleotide sequence ID" value="NZ_BMHV01000002.1"/>
</dbReference>
<reference evidence="1" key="2">
    <citation type="submission" date="2020-09" db="EMBL/GenBank/DDBJ databases">
        <authorList>
            <person name="Sun Q."/>
            <person name="Zhou Y."/>
        </authorList>
    </citation>
    <scope>NUCLEOTIDE SEQUENCE</scope>
    <source>
        <strain evidence="1">CGMCC 1.15254</strain>
    </source>
</reference>
<sequence length="206" mass="22866">MQKRLSFIALLIVLTVPVLGEAASKSKSLPALPFEQYFAGKRGDRDVLKFNDFSGKIKAHRIKKLLRSGPILGDRVLLQNNTAVYFPEGYIVSATAQFEKWRPKRGIKVDHVASSHDIEINPDYGLVKSIDNQLGQVCAEIPSQTPETILQLRKRTDGLISLVKKTQGRFDHIIGQPSETIEVTSALSPSYLSSDHKIQAIASRCI</sequence>